<organism evidence="1 2">
    <name type="scientific">Pythium insidiosum</name>
    <name type="common">Pythiosis disease agent</name>
    <dbReference type="NCBI Taxonomy" id="114742"/>
    <lineage>
        <taxon>Eukaryota</taxon>
        <taxon>Sar</taxon>
        <taxon>Stramenopiles</taxon>
        <taxon>Oomycota</taxon>
        <taxon>Peronosporomycetes</taxon>
        <taxon>Pythiales</taxon>
        <taxon>Pythiaceae</taxon>
        <taxon>Pythium</taxon>
    </lineage>
</organism>
<sequence length="115" mass="12924">MYGAVDPYCVFGVKEPDADMLIDDDCLDRHGLQVFVTGIARLRACSYVYGIPVAIEDVEAGNVSDEDKKKVQDFVDRFNGRFDTPKIHLAISGDYSTNEEEPYTCLECEEEDEDS</sequence>
<reference evidence="1" key="1">
    <citation type="submission" date="2021-12" db="EMBL/GenBank/DDBJ databases">
        <title>Prjna785345.</title>
        <authorList>
            <person name="Rujirawat T."/>
            <person name="Krajaejun T."/>
        </authorList>
    </citation>
    <scope>NUCLEOTIDE SEQUENCE</scope>
    <source>
        <strain evidence="1">Pi057C3</strain>
    </source>
</reference>
<dbReference type="AlphaFoldDB" id="A0AAD5Q4F0"/>
<comment type="caution">
    <text evidence="1">The sequence shown here is derived from an EMBL/GenBank/DDBJ whole genome shotgun (WGS) entry which is preliminary data.</text>
</comment>
<proteinExistence type="predicted"/>
<gene>
    <name evidence="1" type="ORF">P43SY_009696</name>
</gene>
<dbReference type="Proteomes" id="UP001209570">
    <property type="component" value="Unassembled WGS sequence"/>
</dbReference>
<accession>A0AAD5Q4F0</accession>
<name>A0AAD5Q4F0_PYTIN</name>
<protein>
    <submittedName>
        <fullName evidence="1">Uncharacterized protein</fullName>
    </submittedName>
</protein>
<evidence type="ECO:0000313" key="2">
    <source>
        <dbReference type="Proteomes" id="UP001209570"/>
    </source>
</evidence>
<evidence type="ECO:0000313" key="1">
    <source>
        <dbReference type="EMBL" id="KAJ0396741.1"/>
    </source>
</evidence>
<dbReference type="EMBL" id="JAKCXM010000281">
    <property type="protein sequence ID" value="KAJ0396741.1"/>
    <property type="molecule type" value="Genomic_DNA"/>
</dbReference>
<keyword evidence="2" id="KW-1185">Reference proteome</keyword>